<dbReference type="CDD" id="cd06262">
    <property type="entry name" value="metallo-hydrolase-like_MBL-fold"/>
    <property type="match status" value="1"/>
</dbReference>
<feature type="domain" description="Metallo-beta-lactamase" evidence="5">
    <location>
        <begin position="13"/>
        <end position="195"/>
    </location>
</feature>
<organism evidence="6 7">
    <name type="scientific">Lacibacter luteus</name>
    <dbReference type="NCBI Taxonomy" id="2508719"/>
    <lineage>
        <taxon>Bacteria</taxon>
        <taxon>Pseudomonadati</taxon>
        <taxon>Bacteroidota</taxon>
        <taxon>Chitinophagia</taxon>
        <taxon>Chitinophagales</taxon>
        <taxon>Chitinophagaceae</taxon>
        <taxon>Lacibacter</taxon>
    </lineage>
</organism>
<name>A0A4Q1CI29_9BACT</name>
<sequence>MFIVKAFTFSPVQENTYVLYNEQKEAFIIDPGCYFEEEREELARFLHQNKLTPVKLLNTHCHLDHVFGNKWVHEQYGLELHLHPNEQRVLDYAPASGLMWNLPFDNYNGPLHWLNEGDEILLGSDKVKVLFAPGHAPGHVCFYCEAQGFVIGGDVLFRGSIGRTDLPGGNHETLLNSIRTQLFTLPDETTVYSGHGQPTTIGYEKKYNPFLAG</sequence>
<dbReference type="Pfam" id="PF00753">
    <property type="entry name" value="Lactamase_B"/>
    <property type="match status" value="1"/>
</dbReference>
<keyword evidence="2" id="KW-0479">Metal-binding</keyword>
<comment type="cofactor">
    <cofactor evidence="1">
        <name>Zn(2+)</name>
        <dbReference type="ChEBI" id="CHEBI:29105"/>
    </cofactor>
</comment>
<dbReference type="AlphaFoldDB" id="A0A4Q1CI29"/>
<dbReference type="EMBL" id="SDHW01000003">
    <property type="protein sequence ID" value="RXK59881.1"/>
    <property type="molecule type" value="Genomic_DNA"/>
</dbReference>
<dbReference type="RefSeq" id="WP_129131255.1">
    <property type="nucleotide sequence ID" value="NZ_SDHW01000003.1"/>
</dbReference>
<dbReference type="Gene3D" id="3.60.15.10">
    <property type="entry name" value="Ribonuclease Z/Hydroxyacylglutathione hydrolase-like"/>
    <property type="match status" value="1"/>
</dbReference>
<dbReference type="GO" id="GO:0016787">
    <property type="term" value="F:hydrolase activity"/>
    <property type="evidence" value="ECO:0007669"/>
    <property type="project" value="UniProtKB-KW"/>
</dbReference>
<evidence type="ECO:0000256" key="2">
    <source>
        <dbReference type="ARBA" id="ARBA00022723"/>
    </source>
</evidence>
<comment type="caution">
    <text evidence="6">The sequence shown here is derived from an EMBL/GenBank/DDBJ whole genome shotgun (WGS) entry which is preliminary data.</text>
</comment>
<keyword evidence="3 6" id="KW-0378">Hydrolase</keyword>
<dbReference type="SUPFAM" id="SSF56281">
    <property type="entry name" value="Metallo-hydrolase/oxidoreductase"/>
    <property type="match status" value="1"/>
</dbReference>
<gene>
    <name evidence="6" type="ORF">ESA94_12580</name>
</gene>
<evidence type="ECO:0000313" key="6">
    <source>
        <dbReference type="EMBL" id="RXK59881.1"/>
    </source>
</evidence>
<dbReference type="PANTHER" id="PTHR46233:SF3">
    <property type="entry name" value="HYDROXYACYLGLUTATHIONE HYDROLASE GLOC"/>
    <property type="match status" value="1"/>
</dbReference>
<dbReference type="PANTHER" id="PTHR46233">
    <property type="entry name" value="HYDROXYACYLGLUTATHIONE HYDROLASE GLOC"/>
    <property type="match status" value="1"/>
</dbReference>
<evidence type="ECO:0000313" key="7">
    <source>
        <dbReference type="Proteomes" id="UP000290204"/>
    </source>
</evidence>
<dbReference type="InterPro" id="IPR001279">
    <property type="entry name" value="Metallo-B-lactamas"/>
</dbReference>
<keyword evidence="4" id="KW-0862">Zinc</keyword>
<proteinExistence type="predicted"/>
<dbReference type="Proteomes" id="UP000290204">
    <property type="component" value="Unassembled WGS sequence"/>
</dbReference>
<evidence type="ECO:0000256" key="4">
    <source>
        <dbReference type="ARBA" id="ARBA00022833"/>
    </source>
</evidence>
<dbReference type="GO" id="GO:0046872">
    <property type="term" value="F:metal ion binding"/>
    <property type="evidence" value="ECO:0007669"/>
    <property type="project" value="UniProtKB-KW"/>
</dbReference>
<dbReference type="InterPro" id="IPR051453">
    <property type="entry name" value="MBL_Glyoxalase_II"/>
</dbReference>
<evidence type="ECO:0000256" key="1">
    <source>
        <dbReference type="ARBA" id="ARBA00001947"/>
    </source>
</evidence>
<dbReference type="OrthoDB" id="9802248at2"/>
<dbReference type="SMART" id="SM00849">
    <property type="entry name" value="Lactamase_B"/>
    <property type="match status" value="1"/>
</dbReference>
<reference evidence="6 7" key="1">
    <citation type="submission" date="2019-01" db="EMBL/GenBank/DDBJ databases">
        <title>Lacibacter sp. strain TTM-7.</title>
        <authorList>
            <person name="Chen W.-M."/>
        </authorList>
    </citation>
    <scope>NUCLEOTIDE SEQUENCE [LARGE SCALE GENOMIC DNA]</scope>
    <source>
        <strain evidence="6 7">TTM-7</strain>
    </source>
</reference>
<protein>
    <submittedName>
        <fullName evidence="6">MBL fold metallo-hydrolase</fullName>
    </submittedName>
</protein>
<evidence type="ECO:0000259" key="5">
    <source>
        <dbReference type="SMART" id="SM00849"/>
    </source>
</evidence>
<keyword evidence="7" id="KW-1185">Reference proteome</keyword>
<evidence type="ECO:0000256" key="3">
    <source>
        <dbReference type="ARBA" id="ARBA00022801"/>
    </source>
</evidence>
<accession>A0A4Q1CI29</accession>
<dbReference type="InterPro" id="IPR036866">
    <property type="entry name" value="RibonucZ/Hydroxyglut_hydro"/>
</dbReference>